<reference evidence="3 4" key="1">
    <citation type="submission" date="2019-12" db="EMBL/GenBank/DDBJ databases">
        <title>Genome sequence of Streptomyces bambusae.</title>
        <authorList>
            <person name="Bansal K."/>
            <person name="Choksket S."/>
            <person name="Korpole S."/>
            <person name="Patil P.B."/>
        </authorList>
    </citation>
    <scope>NUCLEOTIDE SEQUENCE [LARGE SCALE GENOMIC DNA]</scope>
    <source>
        <strain evidence="3 4">SK60</strain>
    </source>
</reference>
<dbReference type="InterPro" id="IPR030678">
    <property type="entry name" value="Peptide/Ni-bd"/>
</dbReference>
<gene>
    <name evidence="3" type="ORF">GPJ59_27655</name>
</gene>
<proteinExistence type="predicted"/>
<sequence>MARRTRRTPHTGRTRHARPSLRARATAQAAAALALALAAAGCSGGGGKADGSGSGGADGRPNPATANVGTVIGGTPQRGGTLTVLSNQDFTHLDPARNWVVGDMDFATRLLYRTLVTYKSAPGAAGGELVPDLAEDLGTPSDGARTWTFKLKPGLTYEDGSPITAQDVKYNVERSFSPDLPGGPDYPARYLAGAEGYRGPAGGQGLDSIRTPDDRTIVFVLRKPFAEFPYATVLPTFAPVPKAQDKGPQYDSRPFSSGPYKIETYDRDKQLVLVRNPHWDPRTDQVRKAYPDKVVVTMGLRANQVDDRLVASSGADASAVSWGKLRPESTPKVLTRPEVKARLLAESSNCTDMVQMHTGRAPFDDVRVRRAVQYALDREAMLTAAGGPALGDVATALMPGPLFDGGKQPDTLGIPATGDVAKAKELLREAGKPDGFTTTITVPNGDKGVAEAVQQSLGRAGIKVTIDTVDPSAFYDTIGDTGSRSDLVYTGWCPDYPSGSTFLPFMFDGRYIKEKGNSGNHSLFRDRATMDRMDEIAAMTDARAANTAWQELDGRILAQAPVMPAVIERMPLLVGTNIAGAFGHTSFGGQIDYATVGLKEPSNSPGGGGGS</sequence>
<feature type="region of interest" description="Disordered" evidence="1">
    <location>
        <begin position="45"/>
        <end position="66"/>
    </location>
</feature>
<dbReference type="PANTHER" id="PTHR30290:SF83">
    <property type="entry name" value="ABC TRANSPORTER SUBSTRATE-BINDING PROTEIN"/>
    <property type="match status" value="1"/>
</dbReference>
<feature type="region of interest" description="Disordered" evidence="1">
    <location>
        <begin position="1"/>
        <end position="24"/>
    </location>
</feature>
<evidence type="ECO:0000259" key="2">
    <source>
        <dbReference type="Pfam" id="PF00496"/>
    </source>
</evidence>
<dbReference type="Pfam" id="PF00496">
    <property type="entry name" value="SBP_bac_5"/>
    <property type="match status" value="1"/>
</dbReference>
<dbReference type="InterPro" id="IPR000914">
    <property type="entry name" value="SBP_5_dom"/>
</dbReference>
<evidence type="ECO:0000256" key="1">
    <source>
        <dbReference type="SAM" id="MobiDB-lite"/>
    </source>
</evidence>
<evidence type="ECO:0000313" key="4">
    <source>
        <dbReference type="Proteomes" id="UP000812013"/>
    </source>
</evidence>
<dbReference type="InterPro" id="IPR039424">
    <property type="entry name" value="SBP_5"/>
</dbReference>
<dbReference type="PIRSF" id="PIRSF002741">
    <property type="entry name" value="MppA"/>
    <property type="match status" value="1"/>
</dbReference>
<organism evidence="3 4">
    <name type="scientific">Streptomyces bambusae</name>
    <dbReference type="NCBI Taxonomy" id="1550616"/>
    <lineage>
        <taxon>Bacteria</taxon>
        <taxon>Bacillati</taxon>
        <taxon>Actinomycetota</taxon>
        <taxon>Actinomycetes</taxon>
        <taxon>Kitasatosporales</taxon>
        <taxon>Streptomycetaceae</taxon>
        <taxon>Streptomyces</taxon>
    </lineage>
</organism>
<dbReference type="EMBL" id="WTFF01000265">
    <property type="protein sequence ID" value="MBW5485545.1"/>
    <property type="molecule type" value="Genomic_DNA"/>
</dbReference>
<name>A0ABS6ZCQ7_9ACTN</name>
<dbReference type="Proteomes" id="UP000812013">
    <property type="component" value="Unassembled WGS sequence"/>
</dbReference>
<dbReference type="Gene3D" id="3.40.190.10">
    <property type="entry name" value="Periplasmic binding protein-like II"/>
    <property type="match status" value="1"/>
</dbReference>
<feature type="compositionally biased region" description="Basic residues" evidence="1">
    <location>
        <begin position="1"/>
        <end position="21"/>
    </location>
</feature>
<dbReference type="PANTHER" id="PTHR30290">
    <property type="entry name" value="PERIPLASMIC BINDING COMPONENT OF ABC TRANSPORTER"/>
    <property type="match status" value="1"/>
</dbReference>
<feature type="compositionally biased region" description="Gly residues" evidence="1">
    <location>
        <begin position="45"/>
        <end position="58"/>
    </location>
</feature>
<dbReference type="Gene3D" id="3.10.105.10">
    <property type="entry name" value="Dipeptide-binding Protein, Domain 3"/>
    <property type="match status" value="1"/>
</dbReference>
<keyword evidence="4" id="KW-1185">Reference proteome</keyword>
<dbReference type="RefSeq" id="WP_219670440.1">
    <property type="nucleotide sequence ID" value="NZ_WTFF01000265.1"/>
</dbReference>
<protein>
    <submittedName>
        <fullName evidence="3">ABC transporter substrate-binding protein</fullName>
    </submittedName>
</protein>
<feature type="domain" description="Solute-binding protein family 5" evidence="2">
    <location>
        <begin position="128"/>
        <end position="509"/>
    </location>
</feature>
<dbReference type="CDD" id="cd08506">
    <property type="entry name" value="PBP2_clavulanate_OppA2"/>
    <property type="match status" value="1"/>
</dbReference>
<dbReference type="SUPFAM" id="SSF53850">
    <property type="entry name" value="Periplasmic binding protein-like II"/>
    <property type="match status" value="1"/>
</dbReference>
<evidence type="ECO:0000313" key="3">
    <source>
        <dbReference type="EMBL" id="MBW5485545.1"/>
    </source>
</evidence>
<accession>A0ABS6ZCQ7</accession>
<comment type="caution">
    <text evidence="3">The sequence shown here is derived from an EMBL/GenBank/DDBJ whole genome shotgun (WGS) entry which is preliminary data.</text>
</comment>